<reference evidence="2" key="1">
    <citation type="submission" date="2014-11" db="EMBL/GenBank/DDBJ databases">
        <authorList>
            <person name="Amaro Gonzalez C."/>
        </authorList>
    </citation>
    <scope>NUCLEOTIDE SEQUENCE</scope>
</reference>
<name>A0A0E9VSC8_ANGAN</name>
<reference evidence="2" key="2">
    <citation type="journal article" date="2015" name="Fish Shellfish Immunol.">
        <title>Early steps in the European eel (Anguilla anguilla)-Vibrio vulnificus interaction in the gills: Role of the RtxA13 toxin.</title>
        <authorList>
            <person name="Callol A."/>
            <person name="Pajuelo D."/>
            <person name="Ebbesson L."/>
            <person name="Teles M."/>
            <person name="MacKenzie S."/>
            <person name="Amaro C."/>
        </authorList>
    </citation>
    <scope>NUCLEOTIDE SEQUENCE</scope>
</reference>
<evidence type="ECO:0000256" key="1">
    <source>
        <dbReference type="SAM" id="MobiDB-lite"/>
    </source>
</evidence>
<protein>
    <submittedName>
        <fullName evidence="2">Uncharacterized protein</fullName>
    </submittedName>
</protein>
<feature type="region of interest" description="Disordered" evidence="1">
    <location>
        <begin position="1"/>
        <end position="29"/>
    </location>
</feature>
<dbReference type="EMBL" id="GBXM01028312">
    <property type="protein sequence ID" value="JAH80265.1"/>
    <property type="molecule type" value="Transcribed_RNA"/>
</dbReference>
<dbReference type="AlphaFoldDB" id="A0A0E9VSC8"/>
<feature type="compositionally biased region" description="Basic and acidic residues" evidence="1">
    <location>
        <begin position="19"/>
        <end position="29"/>
    </location>
</feature>
<accession>A0A0E9VSC8</accession>
<proteinExistence type="predicted"/>
<evidence type="ECO:0000313" key="2">
    <source>
        <dbReference type="EMBL" id="JAH80265.1"/>
    </source>
</evidence>
<sequence>MDPRPLSTGLQTPPGPKNESTHTHTTKLDYSIHSHSLVTTYFTGQSQ</sequence>
<organism evidence="2">
    <name type="scientific">Anguilla anguilla</name>
    <name type="common">European freshwater eel</name>
    <name type="synonym">Muraena anguilla</name>
    <dbReference type="NCBI Taxonomy" id="7936"/>
    <lineage>
        <taxon>Eukaryota</taxon>
        <taxon>Metazoa</taxon>
        <taxon>Chordata</taxon>
        <taxon>Craniata</taxon>
        <taxon>Vertebrata</taxon>
        <taxon>Euteleostomi</taxon>
        <taxon>Actinopterygii</taxon>
        <taxon>Neopterygii</taxon>
        <taxon>Teleostei</taxon>
        <taxon>Anguilliformes</taxon>
        <taxon>Anguillidae</taxon>
        <taxon>Anguilla</taxon>
    </lineage>
</organism>